<feature type="domain" description="N-(5'phosphoribosyl) anthranilate isomerase (PRAI)" evidence="10">
    <location>
        <begin position="7"/>
        <end position="205"/>
    </location>
</feature>
<dbReference type="CDD" id="cd00405">
    <property type="entry name" value="PRAI"/>
    <property type="match status" value="1"/>
</dbReference>
<evidence type="ECO:0000256" key="3">
    <source>
        <dbReference type="ARBA" id="ARBA00012572"/>
    </source>
</evidence>
<name>A0A4R9IGK5_9LEPT</name>
<dbReference type="InterPro" id="IPR013785">
    <property type="entry name" value="Aldolase_TIM"/>
</dbReference>
<dbReference type="UniPathway" id="UPA00035">
    <property type="reaction ID" value="UER00042"/>
</dbReference>
<dbReference type="OrthoDB" id="9786954at2"/>
<evidence type="ECO:0000256" key="4">
    <source>
        <dbReference type="ARBA" id="ARBA00022272"/>
    </source>
</evidence>
<dbReference type="RefSeq" id="WP_135600231.1">
    <property type="nucleotide sequence ID" value="NZ_RQFK01000009.1"/>
</dbReference>
<comment type="similarity">
    <text evidence="9">Belongs to the TrpF family.</text>
</comment>
<keyword evidence="8 9" id="KW-0413">Isomerase</keyword>
<comment type="caution">
    <text evidence="11">The sequence shown here is derived from an EMBL/GenBank/DDBJ whole genome shotgun (WGS) entry which is preliminary data.</text>
</comment>
<dbReference type="HAMAP" id="MF_00135">
    <property type="entry name" value="PRAI"/>
    <property type="match status" value="1"/>
</dbReference>
<dbReference type="Gene3D" id="3.20.20.70">
    <property type="entry name" value="Aldolase class I"/>
    <property type="match status" value="1"/>
</dbReference>
<comment type="catalytic activity">
    <reaction evidence="1 9">
        <text>N-(5-phospho-beta-D-ribosyl)anthranilate = 1-(2-carboxyphenylamino)-1-deoxy-D-ribulose 5-phosphate</text>
        <dbReference type="Rhea" id="RHEA:21540"/>
        <dbReference type="ChEBI" id="CHEBI:18277"/>
        <dbReference type="ChEBI" id="CHEBI:58613"/>
        <dbReference type="EC" id="5.3.1.24"/>
    </reaction>
</comment>
<keyword evidence="5 9" id="KW-0028">Amino-acid biosynthesis</keyword>
<dbReference type="PANTHER" id="PTHR42894:SF1">
    <property type="entry name" value="N-(5'-PHOSPHORIBOSYL)ANTHRANILATE ISOMERASE"/>
    <property type="match status" value="1"/>
</dbReference>
<gene>
    <name evidence="9" type="primary">trpF</name>
    <name evidence="11" type="ORF">EHQ24_01885</name>
</gene>
<dbReference type="PANTHER" id="PTHR42894">
    <property type="entry name" value="N-(5'-PHOSPHORIBOSYL)ANTHRANILATE ISOMERASE"/>
    <property type="match status" value="1"/>
</dbReference>
<evidence type="ECO:0000256" key="2">
    <source>
        <dbReference type="ARBA" id="ARBA00004664"/>
    </source>
</evidence>
<evidence type="ECO:0000256" key="5">
    <source>
        <dbReference type="ARBA" id="ARBA00022605"/>
    </source>
</evidence>
<reference evidence="11" key="1">
    <citation type="journal article" date="2019" name="PLoS Negl. Trop. Dis.">
        <title>Revisiting the worldwide diversity of Leptospira species in the environment.</title>
        <authorList>
            <person name="Vincent A.T."/>
            <person name="Schiettekatte O."/>
            <person name="Bourhy P."/>
            <person name="Veyrier F.J."/>
            <person name="Picardeau M."/>
        </authorList>
    </citation>
    <scope>NUCLEOTIDE SEQUENCE [LARGE SCALE GENOMIC DNA]</scope>
    <source>
        <strain evidence="11">201800287</strain>
    </source>
</reference>
<keyword evidence="12" id="KW-1185">Reference proteome</keyword>
<dbReference type="InterPro" id="IPR001240">
    <property type="entry name" value="PRAI_dom"/>
</dbReference>
<sequence>MGTGYKIKICGIKDLATLELCVDLQVDFVGLNFSPRSPRQIHEGTAESLLKIRNNSGFPKLVFLFFENSPSEIQSLKNSLKPDLIQLIRGDKFLTQELWEDLTETKSLLPAIRIQEIVTSDEDLEPKSDLVILDSYNKNFGGGTGHTFPWEYVTSVKRPFLLAGGITPTNVKTALETVRPYGIDVASGVETDGKKDPNKIKELVHNVRKL</sequence>
<dbReference type="InterPro" id="IPR011060">
    <property type="entry name" value="RibuloseP-bd_barrel"/>
</dbReference>
<comment type="pathway">
    <text evidence="2 9">Amino-acid biosynthesis; L-tryptophan biosynthesis; L-tryptophan from chorismate: step 3/5.</text>
</comment>
<dbReference type="InterPro" id="IPR044643">
    <property type="entry name" value="TrpF_fam"/>
</dbReference>
<keyword evidence="7 9" id="KW-0057">Aromatic amino acid biosynthesis</keyword>
<protein>
    <recommendedName>
        <fullName evidence="4 9">N-(5'-phosphoribosyl)anthranilate isomerase</fullName>
        <shortName evidence="9">PRAI</shortName>
        <ecNumber evidence="3 9">5.3.1.24</ecNumber>
    </recommendedName>
</protein>
<dbReference type="SUPFAM" id="SSF51366">
    <property type="entry name" value="Ribulose-phoshate binding barrel"/>
    <property type="match status" value="1"/>
</dbReference>
<dbReference type="AlphaFoldDB" id="A0A4R9IGK5"/>
<dbReference type="Proteomes" id="UP000298009">
    <property type="component" value="Unassembled WGS sequence"/>
</dbReference>
<organism evidence="11 12">
    <name type="scientific">Leptospira noumeaensis</name>
    <dbReference type="NCBI Taxonomy" id="2484964"/>
    <lineage>
        <taxon>Bacteria</taxon>
        <taxon>Pseudomonadati</taxon>
        <taxon>Spirochaetota</taxon>
        <taxon>Spirochaetia</taxon>
        <taxon>Leptospirales</taxon>
        <taxon>Leptospiraceae</taxon>
        <taxon>Leptospira</taxon>
    </lineage>
</organism>
<accession>A0A4R9IGK5</accession>
<proteinExistence type="inferred from homology"/>
<dbReference type="EMBL" id="RQFK01000009">
    <property type="protein sequence ID" value="TGK87538.1"/>
    <property type="molecule type" value="Genomic_DNA"/>
</dbReference>
<evidence type="ECO:0000256" key="7">
    <source>
        <dbReference type="ARBA" id="ARBA00023141"/>
    </source>
</evidence>
<evidence type="ECO:0000259" key="10">
    <source>
        <dbReference type="Pfam" id="PF00697"/>
    </source>
</evidence>
<evidence type="ECO:0000256" key="8">
    <source>
        <dbReference type="ARBA" id="ARBA00023235"/>
    </source>
</evidence>
<dbReference type="GO" id="GO:0004640">
    <property type="term" value="F:phosphoribosylanthranilate isomerase activity"/>
    <property type="evidence" value="ECO:0007669"/>
    <property type="project" value="UniProtKB-UniRule"/>
</dbReference>
<dbReference type="Pfam" id="PF00697">
    <property type="entry name" value="PRAI"/>
    <property type="match status" value="1"/>
</dbReference>
<dbReference type="GO" id="GO:0000162">
    <property type="term" value="P:L-tryptophan biosynthetic process"/>
    <property type="evidence" value="ECO:0007669"/>
    <property type="project" value="UniProtKB-UniRule"/>
</dbReference>
<evidence type="ECO:0000313" key="12">
    <source>
        <dbReference type="Proteomes" id="UP000298009"/>
    </source>
</evidence>
<evidence type="ECO:0000256" key="6">
    <source>
        <dbReference type="ARBA" id="ARBA00022822"/>
    </source>
</evidence>
<keyword evidence="6 9" id="KW-0822">Tryptophan biosynthesis</keyword>
<evidence type="ECO:0000313" key="11">
    <source>
        <dbReference type="EMBL" id="TGK87538.1"/>
    </source>
</evidence>
<evidence type="ECO:0000256" key="9">
    <source>
        <dbReference type="HAMAP-Rule" id="MF_00135"/>
    </source>
</evidence>
<dbReference type="EC" id="5.3.1.24" evidence="3 9"/>
<evidence type="ECO:0000256" key="1">
    <source>
        <dbReference type="ARBA" id="ARBA00001164"/>
    </source>
</evidence>